<evidence type="ECO:0000313" key="2">
    <source>
        <dbReference type="EMBL" id="ESA20262.1"/>
    </source>
</evidence>
<proteinExistence type="predicted"/>
<dbReference type="AlphaFoldDB" id="U9UKP6"/>
<protein>
    <submittedName>
        <fullName evidence="2">Uncharacterized protein</fullName>
    </submittedName>
</protein>
<gene>
    <name evidence="2" type="ORF">GLOINDRAFT_18703</name>
</gene>
<dbReference type="VEuPathDB" id="FungiDB:RhiirFUN_016097"/>
<accession>U9UKP6</accession>
<organism evidence="2">
    <name type="scientific">Rhizophagus irregularis (strain DAOM 181602 / DAOM 197198 / MUCL 43194)</name>
    <name type="common">Arbuscular mycorrhizal fungus</name>
    <name type="synonym">Glomus intraradices</name>
    <dbReference type="NCBI Taxonomy" id="747089"/>
    <lineage>
        <taxon>Eukaryota</taxon>
        <taxon>Fungi</taxon>
        <taxon>Fungi incertae sedis</taxon>
        <taxon>Mucoromycota</taxon>
        <taxon>Glomeromycotina</taxon>
        <taxon>Glomeromycetes</taxon>
        <taxon>Glomerales</taxon>
        <taxon>Glomeraceae</taxon>
        <taxon>Rhizophagus</taxon>
    </lineage>
</organism>
<name>U9UKP6_RHIID</name>
<sequence>MAKKKGTKSGSNNNGTQNTGNSSGGGGKRNRNAGPRLSQRRDHNRPEAIPALRLTVSQIKKSQQETTIMNFSSSELTYNGSDRLVFITDGEPIKTIWKRILEKNKSLNQKDIKMFVCSALVALDYKTGYEVEEIVTELGDPDSGVKKLKEIINFPSMSCDAGLDNGVLSFQHVVLPLLGLFTRTAITECILEKYVLAIFIVVYENLDSFLYNKVMKMLETLVQRNSVHDSRVSDDELLSREPYTFIPSS</sequence>
<evidence type="ECO:0000256" key="1">
    <source>
        <dbReference type="SAM" id="MobiDB-lite"/>
    </source>
</evidence>
<reference evidence="2" key="1">
    <citation type="submission" date="2013-07" db="EMBL/GenBank/DDBJ databases">
        <title>The genome of an arbuscular mycorrhizal fungus provides insights into the evolution of the oldest plant symbiosis.</title>
        <authorList>
            <consortium name="DOE Joint Genome Institute"/>
            <person name="Tisserant E."/>
            <person name="Malbreil M."/>
            <person name="Kuo A."/>
            <person name="Kohler A."/>
            <person name="Symeonidi A."/>
            <person name="Balestrini R."/>
            <person name="Charron P."/>
            <person name="Duensing N."/>
            <person name="Frei-dit-Frey N."/>
            <person name="Gianinazzi-Pearson V."/>
            <person name="Gilbert B."/>
            <person name="Handa Y."/>
            <person name="Hijri M."/>
            <person name="Kaul R."/>
            <person name="Kawaguchi M."/>
            <person name="Krajinski F."/>
            <person name="Lammers P."/>
            <person name="Lapierre D."/>
            <person name="Masclaux F.G."/>
            <person name="Murat C."/>
            <person name="Morin E."/>
            <person name="Ndikumana S."/>
            <person name="Pagni M."/>
            <person name="Petitpierre D."/>
            <person name="Requena N."/>
            <person name="Rosikiewicz P."/>
            <person name="Riley R."/>
            <person name="Saito K."/>
            <person name="San Clemente H."/>
            <person name="Shapiro H."/>
            <person name="van Tuinen D."/>
            <person name="Becard G."/>
            <person name="Bonfante P."/>
            <person name="Paszkowski U."/>
            <person name="Shachar-Hill Y."/>
            <person name="Young J.P."/>
            <person name="Sanders I.R."/>
            <person name="Henrissat B."/>
            <person name="Rensing S.A."/>
            <person name="Grigoriev I.V."/>
            <person name="Corradi N."/>
            <person name="Roux C."/>
            <person name="Martin F."/>
        </authorList>
    </citation>
    <scope>NUCLEOTIDE SEQUENCE</scope>
    <source>
        <strain evidence="2">DAOM 197198</strain>
    </source>
</reference>
<feature type="compositionally biased region" description="Low complexity" evidence="1">
    <location>
        <begin position="8"/>
        <end position="21"/>
    </location>
</feature>
<dbReference type="EMBL" id="KI277482">
    <property type="protein sequence ID" value="ESA20262.1"/>
    <property type="molecule type" value="Genomic_DNA"/>
</dbReference>
<dbReference type="HOGENOM" id="CLU_086124_0_0_1"/>
<feature type="region of interest" description="Disordered" evidence="1">
    <location>
        <begin position="1"/>
        <end position="48"/>
    </location>
</feature>